<accession>A0ABN0B1H2</accession>
<proteinExistence type="predicted"/>
<evidence type="ECO:0000256" key="1">
    <source>
        <dbReference type="ARBA" id="ARBA00004196"/>
    </source>
</evidence>
<evidence type="ECO:0000256" key="3">
    <source>
        <dbReference type="SAM" id="SignalP"/>
    </source>
</evidence>
<dbReference type="PROSITE" id="PS51257">
    <property type="entry name" value="PROKAR_LIPOPROTEIN"/>
    <property type="match status" value="1"/>
</dbReference>
<dbReference type="Gene3D" id="2.60.40.4270">
    <property type="entry name" value="Listeria-Bacteroides repeat domain"/>
    <property type="match status" value="2"/>
</dbReference>
<feature type="compositionally biased region" description="Pro residues" evidence="2">
    <location>
        <begin position="1048"/>
        <end position="1092"/>
    </location>
</feature>
<evidence type="ECO:0000256" key="2">
    <source>
        <dbReference type="SAM" id="MobiDB-lite"/>
    </source>
</evidence>
<organism evidence="4 5">
    <name type="scientific">Fannyhessea vaginae PB189-T1-4</name>
    <dbReference type="NCBI Taxonomy" id="866774"/>
    <lineage>
        <taxon>Bacteria</taxon>
        <taxon>Bacillati</taxon>
        <taxon>Actinomycetota</taxon>
        <taxon>Coriobacteriia</taxon>
        <taxon>Coriobacteriales</taxon>
        <taxon>Atopobiaceae</taxon>
        <taxon>Fannyhessea</taxon>
    </lineage>
</organism>
<evidence type="ECO:0000313" key="4">
    <source>
        <dbReference type="EMBL" id="EFL44631.1"/>
    </source>
</evidence>
<protein>
    <submittedName>
        <fullName evidence="4">Repeat protein</fullName>
    </submittedName>
</protein>
<feature type="signal peptide" evidence="3">
    <location>
        <begin position="1"/>
        <end position="30"/>
    </location>
</feature>
<dbReference type="RefSeq" id="WP_006303607.1">
    <property type="nucleotide sequence ID" value="NZ_AEDQ01000008.1"/>
</dbReference>
<sequence>MRSYTSSHKHGLYMVVGATLVLACAAAVPAAITAQADSQIAPPLRVTSANNTLLANQPNATQTIIWVDGNNGNNDTNDGAASEKSFKTIEKALEKHADLCKNNPNLQTTINIKHAFTLAKPVTIPSGVTLNILKEGATITCANEKSNDGLVLASGATLKGEGELTMSKFKTALTAEKGSLITDGTYKFTDNAVKEGRGIYLAGTVKGSAGKDTLKITADDAYNTNFYESGITFENCTINVTSKTRTWFDARDLTLKNASLTVKGFGMTYYMNKLSMEDSDLTINQLGWRHATGMNIQAASTIKNSHITVNAGSTAGISVGINGTDNTVTVENSTLEFNNSGTGGLNVNTGRVKLINSTIKGNGKQSGALFGAQKDGTVVLGENCLVETPAEKDADNGAAQTGGHYIVTGGSYRVTYAPNYHSSNGSTIPVNGDAHGNEPLSLFTLSDASAVELTPIDKNGNTYTYQVKNASTDKKKHVWVPAAKVTFKLNAPDTSPVAPAAGTPATNTKVDASYPDGIKDDKEALAMRGYALSAAADVAGGNTLVPANPIAFGYEFLGWYYKDKNGAEQNFDAKTAVTTDTVVYAKWKENPFSYGITYHNGQTPDVTFLHVSGDVERKATVLSYNVVAKEAPNFTPKGKVFKRWTTKPQGQGDAMNAGSKVSIPAGAKSVDLYAEWEDQVVSVKFSANGGVFAQDSVFKTKTDVFDIVQDEDGGEVAVVKKKPKANDNIKLSALLSSLNQDVTNKTAGIAGTTTTKNDEAYTKLATREDYTLVSKTTTTGWFFKTTYYNYWFSGKNEEKEVNIGNDVTLDKDTTFYLHWKLNDGVDKVEATTNLPSDLLVGTETQHKEPYPVSQGQKVDFTGAIVAKSVKDQMSAIETRFEKETDYEHIALSHMHSTFVATLKVPEGMTLPSPLTATMIKTEGFGDVFTVSNVETAGNTVKVTLKLKDGITTYAQLQDAVKNQLGDTMKLTIPGVKVNDDAPIGTKLTVDGSVDGTFSARAVNKTGSIKHFSFTWNGVQTQDGMDSTAKSVNDGIRFTVIVKKNDKPAPNPEPEPNPTPNPEPAPEPNPTPNPVPSPAPNPAPNPEPEPTPNPEAGLEETPNKPAPARTIPQTGDPFVAAESLLAIGIGVASAAAYFKKRH</sequence>
<keyword evidence="5" id="KW-1185">Reference proteome</keyword>
<name>A0ABN0B1H2_9ACTN</name>
<comment type="caution">
    <text evidence="4">The sequence shown here is derived from an EMBL/GenBank/DDBJ whole genome shotgun (WGS) entry which is preliminary data.</text>
</comment>
<dbReference type="Pfam" id="PF09479">
    <property type="entry name" value="Flg_new"/>
    <property type="match status" value="2"/>
</dbReference>
<comment type="subcellular location">
    <subcellularLocation>
        <location evidence="1">Cell envelope</location>
    </subcellularLocation>
</comment>
<feature type="chain" id="PRO_5045233909" evidence="3">
    <location>
        <begin position="31"/>
        <end position="1141"/>
    </location>
</feature>
<dbReference type="InterPro" id="IPR042229">
    <property type="entry name" value="Listeria/Bacterioides_rpt_sf"/>
</dbReference>
<gene>
    <name evidence="4" type="ORF">HMPREF9248_0005</name>
</gene>
<evidence type="ECO:0000313" key="5">
    <source>
        <dbReference type="Proteomes" id="UP000004431"/>
    </source>
</evidence>
<dbReference type="InterPro" id="IPR013378">
    <property type="entry name" value="InlB-like_B-rpt"/>
</dbReference>
<feature type="region of interest" description="Disordered" evidence="2">
    <location>
        <begin position="1042"/>
        <end position="1114"/>
    </location>
</feature>
<dbReference type="EMBL" id="AEDQ01000008">
    <property type="protein sequence ID" value="EFL44631.1"/>
    <property type="molecule type" value="Genomic_DNA"/>
</dbReference>
<keyword evidence="3" id="KW-0732">Signal</keyword>
<reference evidence="4 5" key="1">
    <citation type="submission" date="2010-08" db="EMBL/GenBank/DDBJ databases">
        <authorList>
            <person name="Durkin A.S."/>
            <person name="Madupu R."/>
            <person name="Torralba M."/>
            <person name="Gillis M."/>
            <person name="Methe B."/>
            <person name="Sutton G."/>
            <person name="Nelson K.E."/>
        </authorList>
    </citation>
    <scope>NUCLEOTIDE SEQUENCE [LARGE SCALE GENOMIC DNA]</scope>
    <source>
        <strain evidence="4 5">PB189-T1-4</strain>
    </source>
</reference>
<dbReference type="Proteomes" id="UP000004431">
    <property type="component" value="Unassembled WGS sequence"/>
</dbReference>